<keyword evidence="1" id="KW-0812">Transmembrane</keyword>
<keyword evidence="1" id="KW-0472">Membrane</keyword>
<sequence length="129" mass="15043">MTYFSKIFWVSLFTFVLNQIIEASGIFIPYVHSYLDDVLCSPIVLGFGLFVQQQFTYRNLQYTLTIPMIILFVAWYALIFEVFLPYSSSSFHADWLDVLAYAFGALLFWRFGNNPAAKFLFSKNRSLVE</sequence>
<reference evidence="2 3" key="1">
    <citation type="journal article" date="2012" name="Stand. Genomic Sci.">
        <title>Genome sequence of the orange-pigmented seawater bacterium Owenweeksia hongkongensis type strain (UST20020801(T)).</title>
        <authorList>
            <person name="Riedel T."/>
            <person name="Held B."/>
            <person name="Nolan M."/>
            <person name="Lucas S."/>
            <person name="Lapidus A."/>
            <person name="Tice H."/>
            <person name="Del Rio T.G."/>
            <person name="Cheng J.F."/>
            <person name="Han C."/>
            <person name="Tapia R."/>
            <person name="Goodwin L.A."/>
            <person name="Pitluck S."/>
            <person name="Liolios K."/>
            <person name="Mavromatis K."/>
            <person name="Pagani I."/>
            <person name="Ivanova N."/>
            <person name="Mikhailova N."/>
            <person name="Pati A."/>
            <person name="Chen A."/>
            <person name="Palaniappan K."/>
            <person name="Rohde M."/>
            <person name="Tindall B.J."/>
            <person name="Detter J.C."/>
            <person name="Goker M."/>
            <person name="Woyke T."/>
            <person name="Bristow J."/>
            <person name="Eisen J.A."/>
            <person name="Markowitz V."/>
            <person name="Hugenholtz P."/>
            <person name="Klenk H.P."/>
            <person name="Kyrpides N.C."/>
        </authorList>
    </citation>
    <scope>NUCLEOTIDE SEQUENCE</scope>
    <source>
        <strain evidence="3">DSM 17368 / JCM 12287 / NRRL B-23963</strain>
    </source>
</reference>
<evidence type="ECO:0000313" key="3">
    <source>
        <dbReference type="Proteomes" id="UP000005631"/>
    </source>
</evidence>
<evidence type="ECO:0008006" key="4">
    <source>
        <dbReference type="Google" id="ProtNLM"/>
    </source>
</evidence>
<organism evidence="2 3">
    <name type="scientific">Owenweeksia hongkongensis (strain DSM 17368 / CIP 108786 / JCM 12287 / NRRL B-23963 / UST20020801)</name>
    <dbReference type="NCBI Taxonomy" id="926562"/>
    <lineage>
        <taxon>Bacteria</taxon>
        <taxon>Pseudomonadati</taxon>
        <taxon>Bacteroidota</taxon>
        <taxon>Flavobacteriia</taxon>
        <taxon>Flavobacteriales</taxon>
        <taxon>Owenweeksiaceae</taxon>
        <taxon>Owenweeksia</taxon>
    </lineage>
</organism>
<dbReference type="KEGG" id="oho:Oweho_3556"/>
<evidence type="ECO:0000256" key="1">
    <source>
        <dbReference type="SAM" id="Phobius"/>
    </source>
</evidence>
<protein>
    <recommendedName>
        <fullName evidence="4">Magnesium citrate secondary transporter</fullName>
    </recommendedName>
</protein>
<keyword evidence="3" id="KW-1185">Reference proteome</keyword>
<name>G8R797_OWEHD</name>
<feature type="transmembrane region" description="Helical" evidence="1">
    <location>
        <begin position="95"/>
        <end position="112"/>
    </location>
</feature>
<feature type="transmembrane region" description="Helical" evidence="1">
    <location>
        <begin position="33"/>
        <end position="51"/>
    </location>
</feature>
<feature type="transmembrane region" description="Helical" evidence="1">
    <location>
        <begin position="63"/>
        <end position="83"/>
    </location>
</feature>
<evidence type="ECO:0000313" key="2">
    <source>
        <dbReference type="EMBL" id="AEV34504.1"/>
    </source>
</evidence>
<dbReference type="EMBL" id="CP003156">
    <property type="protein sequence ID" value="AEV34504.1"/>
    <property type="molecule type" value="Genomic_DNA"/>
</dbReference>
<keyword evidence="1" id="KW-1133">Transmembrane helix</keyword>
<dbReference type="STRING" id="926562.Oweho_3556"/>
<dbReference type="OrthoDB" id="1447802at2"/>
<dbReference type="RefSeq" id="WP_014203851.1">
    <property type="nucleotide sequence ID" value="NC_016599.1"/>
</dbReference>
<dbReference type="eggNOG" id="ENOG5030W8P">
    <property type="taxonomic scope" value="Bacteria"/>
</dbReference>
<accession>G8R797</accession>
<dbReference type="Proteomes" id="UP000005631">
    <property type="component" value="Chromosome"/>
</dbReference>
<proteinExistence type="predicted"/>
<dbReference type="AlphaFoldDB" id="G8R797"/>
<dbReference type="HOGENOM" id="CLU_156501_1_0_10"/>
<gene>
    <name evidence="2" type="ordered locus">Oweho_3556</name>
</gene>